<dbReference type="EMBL" id="DUTP01000002">
    <property type="protein sequence ID" value="HHX99296.1"/>
    <property type="molecule type" value="Genomic_DNA"/>
</dbReference>
<feature type="transmembrane region" description="Helical" evidence="1">
    <location>
        <begin position="110"/>
        <end position="130"/>
    </location>
</feature>
<sequence>MKKLDFILIGVIAGLTAVLDYIGVIGLPTGVFSISTLYIGGAFYTLFGLWFRKDAYIGMYLGLLLGAVISGTFTPYAFLLAWGNVLGVLVVVAGFKYIKALDYRLVKYYDYIAFVLLVFLGQIVSSNYTIRGLNFFGLIPDVAVVPSITSWIIGGMIVNIVIAIPLLKILTPIVESKILKKYDVDKK</sequence>
<feature type="transmembrane region" description="Helical" evidence="1">
    <location>
        <begin position="31"/>
        <end position="50"/>
    </location>
</feature>
<dbReference type="Proteomes" id="UP000576550">
    <property type="component" value="Unassembled WGS sequence"/>
</dbReference>
<evidence type="ECO:0000313" key="2">
    <source>
        <dbReference type="EMBL" id="HHX99296.1"/>
    </source>
</evidence>
<gene>
    <name evidence="2" type="ORF">GX533_01245</name>
</gene>
<comment type="caution">
    <text evidence="2">The sequence shown here is derived from an EMBL/GenBank/DDBJ whole genome shotgun (WGS) entry which is preliminary data.</text>
</comment>
<name>A0A832QBL4_9BACT</name>
<protein>
    <recommendedName>
        <fullName evidence="4">ECF transporter S component</fullName>
    </recommendedName>
</protein>
<accession>A0A832QBL4</accession>
<evidence type="ECO:0000256" key="1">
    <source>
        <dbReference type="SAM" id="Phobius"/>
    </source>
</evidence>
<organism evidence="2 3">
    <name type="scientific">Candidatus Dojkabacteria bacterium</name>
    <dbReference type="NCBI Taxonomy" id="2099670"/>
    <lineage>
        <taxon>Bacteria</taxon>
        <taxon>Candidatus Dojkabacteria</taxon>
    </lineage>
</organism>
<keyword evidence="1" id="KW-0812">Transmembrane</keyword>
<evidence type="ECO:0000313" key="3">
    <source>
        <dbReference type="Proteomes" id="UP000576550"/>
    </source>
</evidence>
<feature type="transmembrane region" description="Helical" evidence="1">
    <location>
        <begin position="79"/>
        <end position="98"/>
    </location>
</feature>
<evidence type="ECO:0008006" key="4">
    <source>
        <dbReference type="Google" id="ProtNLM"/>
    </source>
</evidence>
<feature type="transmembrane region" description="Helical" evidence="1">
    <location>
        <begin position="7"/>
        <end position="25"/>
    </location>
</feature>
<dbReference type="AlphaFoldDB" id="A0A832QBL4"/>
<keyword evidence="1" id="KW-0472">Membrane</keyword>
<proteinExistence type="predicted"/>
<reference evidence="2 3" key="1">
    <citation type="journal article" date="2020" name="Biotechnol. Biofuels">
        <title>New insights from the biogas microbiome by comprehensive genome-resolved metagenomics of nearly 1600 species originating from multiple anaerobic digesters.</title>
        <authorList>
            <person name="Campanaro S."/>
            <person name="Treu L."/>
            <person name="Rodriguez-R L.M."/>
            <person name="Kovalovszki A."/>
            <person name="Ziels R.M."/>
            <person name="Maus I."/>
            <person name="Zhu X."/>
            <person name="Kougias P.G."/>
            <person name="Basile A."/>
            <person name="Luo G."/>
            <person name="Schluter A."/>
            <person name="Konstantinidis K.T."/>
            <person name="Angelidaki I."/>
        </authorList>
    </citation>
    <scope>NUCLEOTIDE SEQUENCE [LARGE SCALE GENOMIC DNA]</scope>
    <source>
        <strain evidence="2">AS05jafATM_89</strain>
    </source>
</reference>
<keyword evidence="1" id="KW-1133">Transmembrane helix</keyword>
<feature type="transmembrane region" description="Helical" evidence="1">
    <location>
        <begin position="57"/>
        <end position="73"/>
    </location>
</feature>
<feature type="transmembrane region" description="Helical" evidence="1">
    <location>
        <begin position="150"/>
        <end position="171"/>
    </location>
</feature>